<evidence type="ECO:0000259" key="16">
    <source>
        <dbReference type="PROSITE" id="PS50109"/>
    </source>
</evidence>
<keyword evidence="7" id="KW-0808">Transferase</keyword>
<dbReference type="SMART" id="SM00388">
    <property type="entry name" value="HisKA"/>
    <property type="match status" value="1"/>
</dbReference>
<dbReference type="InterPro" id="IPR036890">
    <property type="entry name" value="HATPase_C_sf"/>
</dbReference>
<dbReference type="Proteomes" id="UP000198922">
    <property type="component" value="Unassembled WGS sequence"/>
</dbReference>
<feature type="transmembrane region" description="Helical" evidence="15">
    <location>
        <begin position="160"/>
        <end position="179"/>
    </location>
</feature>
<feature type="domain" description="HAMP" evidence="17">
    <location>
        <begin position="180"/>
        <end position="231"/>
    </location>
</feature>
<dbReference type="GO" id="GO:0000155">
    <property type="term" value="F:phosphorelay sensor kinase activity"/>
    <property type="evidence" value="ECO:0007669"/>
    <property type="project" value="InterPro"/>
</dbReference>
<comment type="subcellular location">
    <subcellularLocation>
        <location evidence="2">Cell inner membrane</location>
        <topology evidence="2">Multi-pass membrane protein</topology>
    </subcellularLocation>
</comment>
<dbReference type="EC" id="2.7.13.3" evidence="3"/>
<keyword evidence="8 15" id="KW-0812">Transmembrane</keyword>
<evidence type="ECO:0000256" key="8">
    <source>
        <dbReference type="ARBA" id="ARBA00022692"/>
    </source>
</evidence>
<feature type="domain" description="Histidine kinase" evidence="16">
    <location>
        <begin position="239"/>
        <end position="438"/>
    </location>
</feature>
<proteinExistence type="predicted"/>
<evidence type="ECO:0000256" key="3">
    <source>
        <dbReference type="ARBA" id="ARBA00012438"/>
    </source>
</evidence>
<keyword evidence="4" id="KW-1003">Cell membrane</keyword>
<organism evidence="18 19">
    <name type="scientific">Limimaricola pyoseonensis</name>
    <dbReference type="NCBI Taxonomy" id="521013"/>
    <lineage>
        <taxon>Bacteria</taxon>
        <taxon>Pseudomonadati</taxon>
        <taxon>Pseudomonadota</taxon>
        <taxon>Alphaproteobacteria</taxon>
        <taxon>Rhodobacterales</taxon>
        <taxon>Paracoccaceae</taxon>
        <taxon>Limimaricola</taxon>
    </lineage>
</organism>
<protein>
    <recommendedName>
        <fullName evidence="3">histidine kinase</fullName>
        <ecNumber evidence="3">2.7.13.3</ecNumber>
    </recommendedName>
</protein>
<evidence type="ECO:0000256" key="1">
    <source>
        <dbReference type="ARBA" id="ARBA00000085"/>
    </source>
</evidence>
<evidence type="ECO:0000256" key="6">
    <source>
        <dbReference type="ARBA" id="ARBA00022553"/>
    </source>
</evidence>
<dbReference type="Pfam" id="PF00512">
    <property type="entry name" value="HisKA"/>
    <property type="match status" value="1"/>
</dbReference>
<evidence type="ECO:0000256" key="13">
    <source>
        <dbReference type="ARBA" id="ARBA00023012"/>
    </source>
</evidence>
<evidence type="ECO:0000256" key="14">
    <source>
        <dbReference type="ARBA" id="ARBA00023136"/>
    </source>
</evidence>
<dbReference type="InterPro" id="IPR050980">
    <property type="entry name" value="2C_sensor_his_kinase"/>
</dbReference>
<dbReference type="InterPro" id="IPR003661">
    <property type="entry name" value="HisK_dim/P_dom"/>
</dbReference>
<dbReference type="STRING" id="521013.SAMN04488567_0965"/>
<reference evidence="19" key="1">
    <citation type="submission" date="2016-10" db="EMBL/GenBank/DDBJ databases">
        <authorList>
            <person name="Varghese N."/>
            <person name="Submissions S."/>
        </authorList>
    </citation>
    <scope>NUCLEOTIDE SEQUENCE [LARGE SCALE GENOMIC DNA]</scope>
    <source>
        <strain evidence="19">DSM 21424</strain>
    </source>
</reference>
<dbReference type="InterPro" id="IPR004358">
    <property type="entry name" value="Sig_transdc_His_kin-like_C"/>
</dbReference>
<dbReference type="PANTHER" id="PTHR44936:SF5">
    <property type="entry name" value="SENSOR HISTIDINE KINASE ENVZ"/>
    <property type="match status" value="1"/>
</dbReference>
<sequence length="438" mass="48242">MTFDWLKRWMPTGLQGRAALILLLPVVTLQLVISVSFVQRHFEGVTRQMTRSVLLELRYVVEAVEEAGRPAEAARRAQRLGGPLELDTVLGAPPPVQGSRRPWDLSGRQVEAVLGAGLPGLTAVELWPRRDVAVWIETRHGPLRITFDRRRVSASNPHQLIVLIVVLGGLLTLVAYLFLRNQLRPITRLAAAAAAYGKGRIVPYRPAGAAEVRAAGSAFLDMRSRIERQSQARTLMLSGISHDLRTPLTRMRLGLSMLPEEEAAPLADDVEEMQRLLDGFLDFARGDAADRVERIDVCGLVRRVVEDARRAGQAVTLIEAPDVAQEMELRPVALRRALENLMGNALRYGDRAEVTLQVTPRSLRVMVEDDGPGIPAERREEAMRPFTRLDPARNQDRGSGVGLGLAIVADIARTHGGTLRLDDSARLGGLMAELVIAR</sequence>
<dbReference type="EMBL" id="FNAT01000001">
    <property type="protein sequence ID" value="SDE14406.1"/>
    <property type="molecule type" value="Genomic_DNA"/>
</dbReference>
<gene>
    <name evidence="18" type="ORF">SAMN04488567_0965</name>
</gene>
<dbReference type="SMART" id="SM00387">
    <property type="entry name" value="HATPase_c"/>
    <property type="match status" value="1"/>
</dbReference>
<dbReference type="InterPro" id="IPR036097">
    <property type="entry name" value="HisK_dim/P_sf"/>
</dbReference>
<evidence type="ECO:0000313" key="19">
    <source>
        <dbReference type="Proteomes" id="UP000198922"/>
    </source>
</evidence>
<keyword evidence="14 15" id="KW-0472">Membrane</keyword>
<evidence type="ECO:0000256" key="12">
    <source>
        <dbReference type="ARBA" id="ARBA00022989"/>
    </source>
</evidence>
<dbReference type="Pfam" id="PF02518">
    <property type="entry name" value="HATPase_c"/>
    <property type="match status" value="1"/>
</dbReference>
<keyword evidence="9" id="KW-0547">Nucleotide-binding</keyword>
<keyword evidence="10 18" id="KW-0418">Kinase</keyword>
<name>A0A1G7AKJ9_9RHOB</name>
<evidence type="ECO:0000259" key="17">
    <source>
        <dbReference type="PROSITE" id="PS50885"/>
    </source>
</evidence>
<keyword evidence="11" id="KW-0067">ATP-binding</keyword>
<evidence type="ECO:0000256" key="15">
    <source>
        <dbReference type="SAM" id="Phobius"/>
    </source>
</evidence>
<dbReference type="RefSeq" id="WP_090109748.1">
    <property type="nucleotide sequence ID" value="NZ_FNAT01000001.1"/>
</dbReference>
<evidence type="ECO:0000256" key="4">
    <source>
        <dbReference type="ARBA" id="ARBA00022475"/>
    </source>
</evidence>
<dbReference type="GO" id="GO:0005886">
    <property type="term" value="C:plasma membrane"/>
    <property type="evidence" value="ECO:0007669"/>
    <property type="project" value="UniProtKB-SubCell"/>
</dbReference>
<evidence type="ECO:0000256" key="2">
    <source>
        <dbReference type="ARBA" id="ARBA00004429"/>
    </source>
</evidence>
<evidence type="ECO:0000256" key="9">
    <source>
        <dbReference type="ARBA" id="ARBA00022741"/>
    </source>
</evidence>
<dbReference type="InterPro" id="IPR003594">
    <property type="entry name" value="HATPase_dom"/>
</dbReference>
<keyword evidence="13" id="KW-0902">Two-component regulatory system</keyword>
<dbReference type="Gene3D" id="1.10.287.130">
    <property type="match status" value="1"/>
</dbReference>
<dbReference type="PANTHER" id="PTHR44936">
    <property type="entry name" value="SENSOR PROTEIN CREC"/>
    <property type="match status" value="1"/>
</dbReference>
<dbReference type="CDD" id="cd00082">
    <property type="entry name" value="HisKA"/>
    <property type="match status" value="1"/>
</dbReference>
<dbReference type="SUPFAM" id="SSF55874">
    <property type="entry name" value="ATPase domain of HSP90 chaperone/DNA topoisomerase II/histidine kinase"/>
    <property type="match status" value="1"/>
</dbReference>
<evidence type="ECO:0000256" key="11">
    <source>
        <dbReference type="ARBA" id="ARBA00022840"/>
    </source>
</evidence>
<comment type="catalytic activity">
    <reaction evidence="1">
        <text>ATP + protein L-histidine = ADP + protein N-phospho-L-histidine.</text>
        <dbReference type="EC" id="2.7.13.3"/>
    </reaction>
</comment>
<evidence type="ECO:0000256" key="5">
    <source>
        <dbReference type="ARBA" id="ARBA00022519"/>
    </source>
</evidence>
<dbReference type="InterPro" id="IPR005467">
    <property type="entry name" value="His_kinase_dom"/>
</dbReference>
<evidence type="ECO:0000313" key="18">
    <source>
        <dbReference type="EMBL" id="SDE14406.1"/>
    </source>
</evidence>
<dbReference type="GO" id="GO:0005524">
    <property type="term" value="F:ATP binding"/>
    <property type="evidence" value="ECO:0007669"/>
    <property type="project" value="UniProtKB-KW"/>
</dbReference>
<dbReference type="SUPFAM" id="SSF47384">
    <property type="entry name" value="Homodimeric domain of signal transducing histidine kinase"/>
    <property type="match status" value="1"/>
</dbReference>
<dbReference type="AlphaFoldDB" id="A0A1G7AKJ9"/>
<keyword evidence="6" id="KW-0597">Phosphoprotein</keyword>
<keyword evidence="19" id="KW-1185">Reference proteome</keyword>
<dbReference type="Gene3D" id="3.30.565.10">
    <property type="entry name" value="Histidine kinase-like ATPase, C-terminal domain"/>
    <property type="match status" value="1"/>
</dbReference>
<keyword evidence="12 15" id="KW-1133">Transmembrane helix</keyword>
<evidence type="ECO:0000256" key="7">
    <source>
        <dbReference type="ARBA" id="ARBA00022679"/>
    </source>
</evidence>
<dbReference type="PRINTS" id="PR00344">
    <property type="entry name" value="BCTRLSENSOR"/>
</dbReference>
<accession>A0A1G7AKJ9</accession>
<evidence type="ECO:0000256" key="10">
    <source>
        <dbReference type="ARBA" id="ARBA00022777"/>
    </source>
</evidence>
<dbReference type="OrthoDB" id="9804645at2"/>
<dbReference type="PROSITE" id="PS50109">
    <property type="entry name" value="HIS_KIN"/>
    <property type="match status" value="1"/>
</dbReference>
<dbReference type="InterPro" id="IPR003660">
    <property type="entry name" value="HAMP_dom"/>
</dbReference>
<keyword evidence="5" id="KW-0997">Cell inner membrane</keyword>
<dbReference type="PROSITE" id="PS50885">
    <property type="entry name" value="HAMP"/>
    <property type="match status" value="1"/>
</dbReference>